<dbReference type="SUPFAM" id="SSF53720">
    <property type="entry name" value="ALDH-like"/>
    <property type="match status" value="1"/>
</dbReference>
<dbReference type="InterPro" id="IPR016161">
    <property type="entry name" value="Ald_DH/histidinol_DH"/>
</dbReference>
<organism evidence="3 4">
    <name type="scientific">Afipia felis</name>
    <name type="common">Cat scratch disease bacillus</name>
    <dbReference type="NCBI Taxonomy" id="1035"/>
    <lineage>
        <taxon>Bacteria</taxon>
        <taxon>Pseudomonadati</taxon>
        <taxon>Pseudomonadota</taxon>
        <taxon>Alphaproteobacteria</taxon>
        <taxon>Hyphomicrobiales</taxon>
        <taxon>Nitrobacteraceae</taxon>
        <taxon>Afipia</taxon>
    </lineage>
</organism>
<dbReference type="Gene3D" id="3.40.605.10">
    <property type="entry name" value="Aldehyde Dehydrogenase, Chain A, domain 1"/>
    <property type="match status" value="1"/>
</dbReference>
<dbReference type="Proteomes" id="UP000035762">
    <property type="component" value="Unassembled WGS sequence"/>
</dbReference>
<dbReference type="Gene3D" id="3.40.309.10">
    <property type="entry name" value="Aldehyde Dehydrogenase, Chain A, domain 2"/>
    <property type="match status" value="1"/>
</dbReference>
<name>A0A090MSK8_AFIFE</name>
<dbReference type="Pfam" id="PF00171">
    <property type="entry name" value="Aldedh"/>
    <property type="match status" value="1"/>
</dbReference>
<accession>A0A090MSK8</accession>
<gene>
    <name evidence="3" type="primary">sauS</name>
    <name evidence="3" type="ORF">BN961_02030</name>
</gene>
<dbReference type="PANTHER" id="PTHR11699">
    <property type="entry name" value="ALDEHYDE DEHYDROGENASE-RELATED"/>
    <property type="match status" value="1"/>
</dbReference>
<proteinExistence type="predicted"/>
<dbReference type="InterPro" id="IPR016163">
    <property type="entry name" value="Ald_DH_C"/>
</dbReference>
<evidence type="ECO:0000313" key="3">
    <source>
        <dbReference type="EMBL" id="CEG08614.1"/>
    </source>
</evidence>
<keyword evidence="4" id="KW-1185">Reference proteome</keyword>
<dbReference type="GO" id="GO:0016620">
    <property type="term" value="F:oxidoreductase activity, acting on the aldehyde or oxo group of donors, NAD or NADP as acceptor"/>
    <property type="evidence" value="ECO:0007669"/>
    <property type="project" value="InterPro"/>
</dbReference>
<keyword evidence="1" id="KW-0560">Oxidoreductase</keyword>
<dbReference type="InterPro" id="IPR015590">
    <property type="entry name" value="Aldehyde_DH_dom"/>
</dbReference>
<dbReference type="STRING" id="1035.BN961_02030"/>
<dbReference type="EMBL" id="CCAZ020000001">
    <property type="protein sequence ID" value="CEG08614.1"/>
    <property type="molecule type" value="Genomic_DNA"/>
</dbReference>
<sequence>MSVVVEMQNRNSDAQQIAADLMKRARAAQEIFAEADQARTDEAVRAVAWSLYKLEHAKALAELAVEDTGLGNVPDKIIKKQRKTFGTLRDMLRAKTVGEIERDVKRGIVKFAKPIGVVGAITPSTNPGATPVNKALMAIKGRNAIIIAPSPLGFRTTEMVVNFMRDALEQIGLPKDLVQILPSPVTKDTTQALMEAVDLVVITGSQDNVRRGYSSGTPAIGVGAGNVPVIIDETADFDSAAQKICASKTFDNATSCSSENAVVIVDACYDKAIAALKKAGAFLVDPSSKDKVVSELWKNGKLNRHLIARDMPILAEAFGLPAEASKSKFLLVEETGIGRDYPLSGEKLSLVLTVYRAKDFEAAKETVRKILNHQGKGHSMGLHTTKLERARELAEDLPVVRVLVNFAHTFGNGGGFDSGLEFTLTMGCGSWQKNSISENLNYKHFINITHLVTPIPEDKPTEEEMFGPHWARYGK</sequence>
<protein>
    <submittedName>
        <fullName evidence="3">Sulfoacetaldehyde dehydrogenase (Acylating)</fullName>
    </submittedName>
</protein>
<dbReference type="OrthoDB" id="9815791at2"/>
<comment type="caution">
    <text evidence="3">The sequence shown here is derived from an EMBL/GenBank/DDBJ whole genome shotgun (WGS) entry which is preliminary data.</text>
</comment>
<dbReference type="RefSeq" id="WP_009340638.1">
    <property type="nucleotide sequence ID" value="NZ_CCAZ020000001.1"/>
</dbReference>
<dbReference type="InterPro" id="IPR016162">
    <property type="entry name" value="Ald_DH_N"/>
</dbReference>
<dbReference type="CDD" id="cd07122">
    <property type="entry name" value="ALDH_F20_ACDH"/>
    <property type="match status" value="1"/>
</dbReference>
<dbReference type="NCBIfam" id="NF047625">
    <property type="entry name" value="AcylSulfactDhSauS"/>
    <property type="match status" value="1"/>
</dbReference>
<feature type="domain" description="Aldehyde dehydrogenase" evidence="2">
    <location>
        <begin position="18"/>
        <end position="279"/>
    </location>
</feature>
<evidence type="ECO:0000259" key="2">
    <source>
        <dbReference type="Pfam" id="PF00171"/>
    </source>
</evidence>
<dbReference type="AlphaFoldDB" id="A0A090MSK8"/>
<evidence type="ECO:0000313" key="4">
    <source>
        <dbReference type="Proteomes" id="UP000035762"/>
    </source>
</evidence>
<reference evidence="3 4" key="1">
    <citation type="journal article" date="2014" name="Genome Announc.">
        <title>Genome Sequence of Afipia felis Strain 76713, Isolated in Hospital Water Using an Amoeba Co-Culture Procedure.</title>
        <authorList>
            <person name="Benamar S."/>
            <person name="La Scola B."/>
            <person name="Croce O."/>
        </authorList>
    </citation>
    <scope>NUCLEOTIDE SEQUENCE [LARGE SCALE GENOMIC DNA]</scope>
    <source>
        <strain evidence="3 4">76713</strain>
    </source>
</reference>
<evidence type="ECO:0000256" key="1">
    <source>
        <dbReference type="ARBA" id="ARBA00023002"/>
    </source>
</evidence>